<dbReference type="GO" id="GO:0005886">
    <property type="term" value="C:plasma membrane"/>
    <property type="evidence" value="ECO:0007669"/>
    <property type="project" value="UniProtKB-SubCell"/>
</dbReference>
<dbReference type="InterPro" id="IPR055344">
    <property type="entry name" value="SecD_SecF_C_bact"/>
</dbReference>
<feature type="domain" description="SecDF P1 head subdomain" evidence="11">
    <location>
        <begin position="155"/>
        <end position="229"/>
    </location>
</feature>
<keyword evidence="2 9" id="KW-0813">Transport</keyword>
<protein>
    <recommendedName>
        <fullName evidence="9">Protein translocase subunit SecD</fullName>
    </recommendedName>
</protein>
<dbReference type="Pfam" id="PF22599">
    <property type="entry name" value="SecDF_P1_head"/>
    <property type="match status" value="1"/>
</dbReference>
<gene>
    <name evidence="9" type="primary">secD</name>
    <name evidence="12" type="ORF">DFP98_102180</name>
</gene>
<dbReference type="GO" id="GO:0015450">
    <property type="term" value="F:protein-transporting ATPase activity"/>
    <property type="evidence" value="ECO:0007669"/>
    <property type="project" value="InterPro"/>
</dbReference>
<evidence type="ECO:0000313" key="13">
    <source>
        <dbReference type="Proteomes" id="UP000256977"/>
    </source>
</evidence>
<dbReference type="AlphaFoldDB" id="A0A3D9KMJ2"/>
<keyword evidence="6 9" id="KW-1133">Transmembrane helix</keyword>
<dbReference type="InterPro" id="IPR022813">
    <property type="entry name" value="SecD/SecF_arch_bac"/>
</dbReference>
<feature type="transmembrane region" description="Helical" evidence="9">
    <location>
        <begin position="276"/>
        <end position="296"/>
    </location>
</feature>
<dbReference type="InterPro" id="IPR048634">
    <property type="entry name" value="SecD_SecF_C"/>
</dbReference>
<keyword evidence="3 9" id="KW-1003">Cell membrane</keyword>
<evidence type="ECO:0000256" key="5">
    <source>
        <dbReference type="ARBA" id="ARBA00022927"/>
    </source>
</evidence>
<evidence type="ECO:0000256" key="7">
    <source>
        <dbReference type="ARBA" id="ARBA00023010"/>
    </source>
</evidence>
<dbReference type="PANTHER" id="PTHR30081:SF1">
    <property type="entry name" value="PROTEIN TRANSLOCASE SUBUNIT SECD"/>
    <property type="match status" value="1"/>
</dbReference>
<dbReference type="EMBL" id="QRDZ01000002">
    <property type="protein sequence ID" value="RED87700.1"/>
    <property type="molecule type" value="Genomic_DNA"/>
</dbReference>
<feature type="transmembrane region" description="Helical" evidence="9">
    <location>
        <begin position="253"/>
        <end position="271"/>
    </location>
</feature>
<dbReference type="Gene3D" id="1.20.1640.10">
    <property type="entry name" value="Multidrug efflux transporter AcrB transmembrane domain"/>
    <property type="match status" value="1"/>
</dbReference>
<proteinExistence type="inferred from homology"/>
<reference evidence="12 13" key="1">
    <citation type="submission" date="2018-07" db="EMBL/GenBank/DDBJ databases">
        <title>Genomic Encyclopedia of Type Strains, Phase III (KMG-III): the genomes of soil and plant-associated and newly described type strains.</title>
        <authorList>
            <person name="Whitman W."/>
        </authorList>
    </citation>
    <scope>NUCLEOTIDE SEQUENCE [LARGE SCALE GENOMIC DNA]</scope>
    <source>
        <strain evidence="12 13">CECT 7287</strain>
    </source>
</reference>
<dbReference type="GO" id="GO:0065002">
    <property type="term" value="P:intracellular protein transmembrane transport"/>
    <property type="evidence" value="ECO:0007669"/>
    <property type="project" value="UniProtKB-UniRule"/>
</dbReference>
<evidence type="ECO:0000256" key="9">
    <source>
        <dbReference type="HAMAP-Rule" id="MF_01463"/>
    </source>
</evidence>
<evidence type="ECO:0000256" key="3">
    <source>
        <dbReference type="ARBA" id="ARBA00022475"/>
    </source>
</evidence>
<dbReference type="RefSeq" id="WP_116059101.1">
    <property type="nucleotide sequence ID" value="NZ_QRDZ01000002.1"/>
</dbReference>
<keyword evidence="4 9" id="KW-0812">Transmembrane</keyword>
<feature type="domain" description="Protein export membrane protein SecD/SecF C-terminal" evidence="10">
    <location>
        <begin position="235"/>
        <end position="402"/>
    </location>
</feature>
<dbReference type="GO" id="GO:0043952">
    <property type="term" value="P:protein transport by the Sec complex"/>
    <property type="evidence" value="ECO:0007669"/>
    <property type="project" value="UniProtKB-UniRule"/>
</dbReference>
<dbReference type="HAMAP" id="MF_01463_B">
    <property type="entry name" value="SecD_B"/>
    <property type="match status" value="1"/>
</dbReference>
<feature type="transmembrane region" description="Helical" evidence="9">
    <location>
        <begin position="379"/>
        <end position="399"/>
    </location>
</feature>
<dbReference type="Pfam" id="PF02355">
    <property type="entry name" value="SecD_SecF_C"/>
    <property type="match status" value="1"/>
</dbReference>
<comment type="subcellular location">
    <subcellularLocation>
        <location evidence="1 9">Cell membrane</location>
        <topology evidence="1 9">Multi-pass membrane protein</topology>
    </subcellularLocation>
</comment>
<comment type="caution">
    <text evidence="9">Lacks conserved residue(s) required for the propagation of feature annotation.</text>
</comment>
<dbReference type="Gene3D" id="3.30.70.3400">
    <property type="match status" value="1"/>
</dbReference>
<evidence type="ECO:0000256" key="4">
    <source>
        <dbReference type="ARBA" id="ARBA00022692"/>
    </source>
</evidence>
<dbReference type="Gene3D" id="3.30.1360.200">
    <property type="match status" value="1"/>
</dbReference>
<dbReference type="NCBIfam" id="TIGR00916">
    <property type="entry name" value="2A0604s01"/>
    <property type="match status" value="1"/>
</dbReference>
<dbReference type="InterPro" id="IPR005791">
    <property type="entry name" value="SecD"/>
</dbReference>
<sequence>MKRIVAFVLVVLVSFGVMGVFTPGLLNGTKLGLDLKGGVEILYEAHPLTEGGTVTKESLTRTALSLEQRANRSGVAEPEVTTEGKNRIRLKIAVSTGETAKERDDAIQKIRDLMKRPAELQFRSSVGCEGGEYCNVELYGSDFKEGAAKVEIGDLNSYMVRIEVKDKQKLADASSKLVGKQLAIFLDDALQSAPVVQQALTDGTAVITGQDSRQEAQDLADIINLGALPLKLTEKYTQSVGATLGQKALEDTLFAGMLASVIILVFMIAVYRLPGFVGSICLIVFVWVLLGVLYLMNATLTLPGIAAFVLGVGIAVDANIITAERIMEELRSGKSIASSLRAGAKNSFRTIIDAHLTSAIAGFVLLFMGHGIVKSFAVVFLWSIAVNILTNVFLPRYLLNLLVKSSYFTKPKYYNVKESEISAL</sequence>
<keyword evidence="5 9" id="KW-0653">Protein transport</keyword>
<feature type="transmembrane region" description="Helical" evidence="9">
    <location>
        <begin position="302"/>
        <end position="321"/>
    </location>
</feature>
<accession>A0A3D9KMJ2</accession>
<evidence type="ECO:0000256" key="6">
    <source>
        <dbReference type="ARBA" id="ARBA00022989"/>
    </source>
</evidence>
<keyword evidence="7 9" id="KW-0811">Translocation</keyword>
<dbReference type="PANTHER" id="PTHR30081">
    <property type="entry name" value="PROTEIN-EXPORT MEMBRANE PROTEIN SEC"/>
    <property type="match status" value="1"/>
</dbReference>
<comment type="function">
    <text evidence="9">Part of the Sec protein translocase complex. Interacts with the SecYEG preprotein conducting channel. SecDF uses the proton motive force (PMF) to complete protein translocation after the ATP-dependent function of SecA.</text>
</comment>
<comment type="caution">
    <text evidence="12">The sequence shown here is derived from an EMBL/GenBank/DDBJ whole genome shotgun (WGS) entry which is preliminary data.</text>
</comment>
<keyword evidence="8 9" id="KW-0472">Membrane</keyword>
<comment type="similarity">
    <text evidence="9">Belongs to the SecD/SecF family. SecD subfamily.</text>
</comment>
<name>A0A3D9KMJ2_9BACL</name>
<dbReference type="Proteomes" id="UP000256977">
    <property type="component" value="Unassembled WGS sequence"/>
</dbReference>
<organism evidence="12 13">
    <name type="scientific">Cohnella phaseoli</name>
    <dbReference type="NCBI Taxonomy" id="456490"/>
    <lineage>
        <taxon>Bacteria</taxon>
        <taxon>Bacillati</taxon>
        <taxon>Bacillota</taxon>
        <taxon>Bacilli</taxon>
        <taxon>Bacillales</taxon>
        <taxon>Paenibacillaceae</taxon>
        <taxon>Cohnella</taxon>
    </lineage>
</organism>
<evidence type="ECO:0000256" key="2">
    <source>
        <dbReference type="ARBA" id="ARBA00022448"/>
    </source>
</evidence>
<evidence type="ECO:0000313" key="12">
    <source>
        <dbReference type="EMBL" id="RED87700.1"/>
    </source>
</evidence>
<evidence type="ECO:0000259" key="10">
    <source>
        <dbReference type="Pfam" id="PF02355"/>
    </source>
</evidence>
<dbReference type="OrthoDB" id="9805019at2"/>
<dbReference type="GO" id="GO:0006605">
    <property type="term" value="P:protein targeting"/>
    <property type="evidence" value="ECO:0007669"/>
    <property type="project" value="UniProtKB-UniRule"/>
</dbReference>
<dbReference type="InterPro" id="IPR054384">
    <property type="entry name" value="SecDF_P1_head"/>
</dbReference>
<keyword evidence="13" id="KW-1185">Reference proteome</keyword>
<feature type="transmembrane region" description="Helical" evidence="9">
    <location>
        <begin position="351"/>
        <end position="373"/>
    </location>
</feature>
<comment type="subunit">
    <text evidence="9">Forms a complex with SecF. Part of the essential Sec protein translocation apparatus which comprises SecA, SecYEG and auxiliary proteins SecDF. Other proteins may also be involved.</text>
</comment>
<evidence type="ECO:0000259" key="11">
    <source>
        <dbReference type="Pfam" id="PF22599"/>
    </source>
</evidence>
<dbReference type="SUPFAM" id="SSF82866">
    <property type="entry name" value="Multidrug efflux transporter AcrB transmembrane domain"/>
    <property type="match status" value="1"/>
</dbReference>
<evidence type="ECO:0000256" key="1">
    <source>
        <dbReference type="ARBA" id="ARBA00004651"/>
    </source>
</evidence>
<dbReference type="NCBIfam" id="TIGR01129">
    <property type="entry name" value="secD"/>
    <property type="match status" value="1"/>
</dbReference>
<evidence type="ECO:0000256" key="8">
    <source>
        <dbReference type="ARBA" id="ARBA00023136"/>
    </source>
</evidence>